<sequence length="197" mass="21055">MSGDDELEGSDEQDFREHFAPVARSVRRTVTSRTIQVYAISFVGVVILSASIGPAVVGAYATVQEDYGLCSDPYLEVSSAEETAELTADNDVPEFARLDYDELSSAEQRAFRAALASANGVKPIEGDVEHRSAFRDGAIVTHQGEEHYAVIGSRNDCVTDSFSLPLSIVGLVVGSGMVIAPGLWRLRGNGNGEAVDE</sequence>
<dbReference type="InParanoid" id="M0MQG1"/>
<dbReference type="EMBL" id="AOMD01000004">
    <property type="protein sequence ID" value="EMA47558.1"/>
    <property type="molecule type" value="Genomic_DNA"/>
</dbReference>
<feature type="domain" description="DUF7979" evidence="2">
    <location>
        <begin position="88"/>
        <end position="150"/>
    </location>
</feature>
<dbReference type="RefSeq" id="WP_006076063.1">
    <property type="nucleotide sequence ID" value="NZ_AOMD01000004.1"/>
</dbReference>
<comment type="caution">
    <text evidence="3">The sequence shown here is derived from an EMBL/GenBank/DDBJ whole genome shotgun (WGS) entry which is preliminary data.</text>
</comment>
<keyword evidence="4" id="KW-1185">Reference proteome</keyword>
<feature type="transmembrane region" description="Helical" evidence="1">
    <location>
        <begin position="162"/>
        <end position="184"/>
    </location>
</feature>
<dbReference type="Proteomes" id="UP000011669">
    <property type="component" value="Unassembled WGS sequence"/>
</dbReference>
<keyword evidence="1" id="KW-1133">Transmembrane helix</keyword>
<evidence type="ECO:0000313" key="3">
    <source>
        <dbReference type="EMBL" id="EMA47558.1"/>
    </source>
</evidence>
<name>M0MQG1_9EURY</name>
<protein>
    <recommendedName>
        <fullName evidence="2">DUF7979 domain-containing protein</fullName>
    </recommendedName>
</protein>
<evidence type="ECO:0000256" key="1">
    <source>
        <dbReference type="SAM" id="Phobius"/>
    </source>
</evidence>
<dbReference type="OrthoDB" id="248455at2157"/>
<dbReference type="InterPro" id="IPR058285">
    <property type="entry name" value="DUF7979"/>
</dbReference>
<organism evidence="3 4">
    <name type="scientific">Halococcus saccharolyticus DSM 5350</name>
    <dbReference type="NCBI Taxonomy" id="1227455"/>
    <lineage>
        <taxon>Archaea</taxon>
        <taxon>Methanobacteriati</taxon>
        <taxon>Methanobacteriota</taxon>
        <taxon>Stenosarchaea group</taxon>
        <taxon>Halobacteria</taxon>
        <taxon>Halobacteriales</taxon>
        <taxon>Halococcaceae</taxon>
        <taxon>Halococcus</taxon>
    </lineage>
</organism>
<dbReference type="STRING" id="1227455.C449_01291"/>
<keyword evidence="1" id="KW-0812">Transmembrane</keyword>
<feature type="transmembrane region" description="Helical" evidence="1">
    <location>
        <begin position="37"/>
        <end position="61"/>
    </location>
</feature>
<dbReference type="PATRIC" id="fig|1227455.4.peg.266"/>
<reference evidence="3 4" key="1">
    <citation type="journal article" date="2014" name="PLoS Genet.">
        <title>Phylogenetically driven sequencing of extremely halophilic archaea reveals strategies for static and dynamic osmo-response.</title>
        <authorList>
            <person name="Becker E.A."/>
            <person name="Seitzer P.M."/>
            <person name="Tritt A."/>
            <person name="Larsen D."/>
            <person name="Krusor M."/>
            <person name="Yao A.I."/>
            <person name="Wu D."/>
            <person name="Madern D."/>
            <person name="Eisen J.A."/>
            <person name="Darling A.E."/>
            <person name="Facciotti M.T."/>
        </authorList>
    </citation>
    <scope>NUCLEOTIDE SEQUENCE [LARGE SCALE GENOMIC DNA]</scope>
    <source>
        <strain evidence="3 4">DSM 5350</strain>
    </source>
</reference>
<gene>
    <name evidence="3" type="ORF">C449_01291</name>
</gene>
<dbReference type="AlphaFoldDB" id="M0MQG1"/>
<proteinExistence type="predicted"/>
<accession>M0MQG1</accession>
<dbReference type="Pfam" id="PF25934">
    <property type="entry name" value="DUF7979"/>
    <property type="match status" value="1"/>
</dbReference>
<evidence type="ECO:0000259" key="2">
    <source>
        <dbReference type="Pfam" id="PF25934"/>
    </source>
</evidence>
<evidence type="ECO:0000313" key="4">
    <source>
        <dbReference type="Proteomes" id="UP000011669"/>
    </source>
</evidence>
<keyword evidence="1" id="KW-0472">Membrane</keyword>